<proteinExistence type="predicted"/>
<reference evidence="1" key="1">
    <citation type="submission" date="2024-02" db="EMBL/GenBank/DDBJ databases">
        <title>Metagenome Assembled Genome of Zalaria obscura JY119.</title>
        <authorList>
            <person name="Vighnesh L."/>
            <person name="Jagadeeshwari U."/>
            <person name="Venkata Ramana C."/>
            <person name="Sasikala C."/>
        </authorList>
    </citation>
    <scope>NUCLEOTIDE SEQUENCE</scope>
    <source>
        <strain evidence="1">JY119</strain>
    </source>
</reference>
<keyword evidence="2" id="KW-1185">Reference proteome</keyword>
<sequence length="168" mass="18002">MDSPDYGHISPGSDYGLSHTMVKLAFGTSARKEPDLGIHLTDQAELSRALGHSELWKLAGIFPTLSGLVLPLCCLCRPSLDCPVSHFSIFYTVASAGAPTRSIAEAASTLVELSFCNNTSKLLPDLFPQWSTELLVTSNRAWVPSSCTSPESSSLSQSQASYAVYSND</sequence>
<organism evidence="1 2">
    <name type="scientific">Zalaria obscura</name>
    <dbReference type="NCBI Taxonomy" id="2024903"/>
    <lineage>
        <taxon>Eukaryota</taxon>
        <taxon>Fungi</taxon>
        <taxon>Dikarya</taxon>
        <taxon>Ascomycota</taxon>
        <taxon>Pezizomycotina</taxon>
        <taxon>Dothideomycetes</taxon>
        <taxon>Dothideomycetidae</taxon>
        <taxon>Dothideales</taxon>
        <taxon>Zalariaceae</taxon>
        <taxon>Zalaria</taxon>
    </lineage>
</organism>
<comment type="caution">
    <text evidence="1">The sequence shown here is derived from an EMBL/GenBank/DDBJ whole genome shotgun (WGS) entry which is preliminary data.</text>
</comment>
<name>A0ACC3SHD9_9PEZI</name>
<dbReference type="EMBL" id="JAMKPW020000010">
    <property type="protein sequence ID" value="KAK8214710.1"/>
    <property type="molecule type" value="Genomic_DNA"/>
</dbReference>
<evidence type="ECO:0000313" key="1">
    <source>
        <dbReference type="EMBL" id="KAK8214710.1"/>
    </source>
</evidence>
<evidence type="ECO:0000313" key="2">
    <source>
        <dbReference type="Proteomes" id="UP001320706"/>
    </source>
</evidence>
<protein>
    <submittedName>
        <fullName evidence="1">Uncharacterized protein</fullName>
    </submittedName>
</protein>
<dbReference type="Proteomes" id="UP001320706">
    <property type="component" value="Unassembled WGS sequence"/>
</dbReference>
<gene>
    <name evidence="1" type="ORF">M8818_002290</name>
</gene>
<accession>A0ACC3SHD9</accession>